<protein>
    <submittedName>
        <fullName evidence="1">Peptide maturation system protein (TIGR04066 family)</fullName>
    </submittedName>
</protein>
<dbReference type="Gene3D" id="3.40.50.300">
    <property type="entry name" value="P-loop containing nucleotide triphosphate hydrolases"/>
    <property type="match status" value="1"/>
</dbReference>
<dbReference type="EMBL" id="JAGGKG010000002">
    <property type="protein sequence ID" value="MBP1904018.1"/>
    <property type="molecule type" value="Genomic_DNA"/>
</dbReference>
<proteinExistence type="predicted"/>
<dbReference type="RefSeq" id="WP_210087697.1">
    <property type="nucleotide sequence ID" value="NZ_JAGGKG010000002.1"/>
</dbReference>
<sequence>MKKLAIYPYHKQNCPIARYKHLLEGYELTSIITAKGWGGNGQDASFFDGGVSVGIGMTDTFEEGIKDSDAVLFLEPLSDKLLSTYPAKFGIVKRYDKEIIITTQVEEKLLLLGVERNELLNYTVLNPDRKVNFEVLLHEQADGKLAKIDIPILLVLGMGENCNKFELQLSARNYFLKKGYKVSQLGTKNFSPLFGFSALPGFLYAKDIFVQDKIIAFNHYVQQIAITEKPDVIIIGAPGGIIPINNNNTNHFGLIPYMISNAVKTDITILSTYFNYYNVEVLNEFRKCCKYRFNCITDYINIANTRYMLNPENVDQSVDYMSLTSEYVLEQLPSISTKEFHLFNILNDPDAEFIFERICSELEGNIVAI</sequence>
<name>A0ABS4FNU4_9BACL</name>
<evidence type="ECO:0000313" key="2">
    <source>
        <dbReference type="Proteomes" id="UP001519272"/>
    </source>
</evidence>
<accession>A0ABS4FNU4</accession>
<dbReference type="Proteomes" id="UP001519272">
    <property type="component" value="Unassembled WGS sequence"/>
</dbReference>
<dbReference type="NCBIfam" id="TIGR04066">
    <property type="entry name" value="nat_prod_clost"/>
    <property type="match status" value="1"/>
</dbReference>
<dbReference type="InterPro" id="IPR023823">
    <property type="entry name" value="CHP04066_peptide_maturation"/>
</dbReference>
<comment type="caution">
    <text evidence="1">The sequence shown here is derived from an EMBL/GenBank/DDBJ whole genome shotgun (WGS) entry which is preliminary data.</text>
</comment>
<gene>
    <name evidence="1" type="ORF">J2Z32_000635</name>
</gene>
<reference evidence="1 2" key="1">
    <citation type="submission" date="2021-03" db="EMBL/GenBank/DDBJ databases">
        <title>Genomic Encyclopedia of Type Strains, Phase IV (KMG-IV): sequencing the most valuable type-strain genomes for metagenomic binning, comparative biology and taxonomic classification.</title>
        <authorList>
            <person name="Goeker M."/>
        </authorList>
    </citation>
    <scope>NUCLEOTIDE SEQUENCE [LARGE SCALE GENOMIC DNA]</scope>
    <source>
        <strain evidence="1 2">DSM 14349</strain>
    </source>
</reference>
<evidence type="ECO:0000313" key="1">
    <source>
        <dbReference type="EMBL" id="MBP1904018.1"/>
    </source>
</evidence>
<dbReference type="InterPro" id="IPR027417">
    <property type="entry name" value="P-loop_NTPase"/>
</dbReference>
<keyword evidence="2" id="KW-1185">Reference proteome</keyword>
<organism evidence="1 2">
    <name type="scientific">Paenibacillus turicensis</name>
    <dbReference type="NCBI Taxonomy" id="160487"/>
    <lineage>
        <taxon>Bacteria</taxon>
        <taxon>Bacillati</taxon>
        <taxon>Bacillota</taxon>
        <taxon>Bacilli</taxon>
        <taxon>Bacillales</taxon>
        <taxon>Paenibacillaceae</taxon>
        <taxon>Paenibacillus</taxon>
    </lineage>
</organism>